<protein>
    <recommendedName>
        <fullName evidence="5">Large ribosomal subunit protein uL11m</fullName>
    </recommendedName>
    <alternativeName>
        <fullName evidence="6">39S ribosomal protein L11, mitochondrial</fullName>
    </alternativeName>
</protein>
<dbReference type="GO" id="GO:0006412">
    <property type="term" value="P:translation"/>
    <property type="evidence" value="ECO:0007669"/>
    <property type="project" value="InterPro"/>
</dbReference>
<keyword evidence="8" id="KW-1185">Reference proteome</keyword>
<sequence>MKEATVSYMNIGKDCCELLAIISQICSRHGKAPPDPFFKTEIRAQMATAAPPLGPELGQRGLNVANFCKDFNKNTAHIKAGTTLPVEIRVKPDRTYDLELREKQTPDELNEVKGQSARWCPMQDICQMLIKECQRIGIHVQREDLDPAELKAFLDKRREIVAAQLKEIEEKEAAKMLRGS</sequence>
<dbReference type="PANTHER" id="PTHR11661">
    <property type="entry name" value="60S RIBOSOMAL PROTEIN L12"/>
    <property type="match status" value="1"/>
</dbReference>
<keyword evidence="3" id="KW-0687">Ribonucleoprotein</keyword>
<dbReference type="Proteomes" id="UP000887574">
    <property type="component" value="Unplaced"/>
</dbReference>
<evidence type="ECO:0000313" key="9">
    <source>
        <dbReference type="WBParaSite" id="jg10415"/>
    </source>
</evidence>
<dbReference type="Gene3D" id="3.30.1550.10">
    <property type="entry name" value="Ribosomal protein L11/L12, N-terminal domain"/>
    <property type="match status" value="1"/>
</dbReference>
<dbReference type="Pfam" id="PF03946">
    <property type="entry name" value="Ribosomal_L11_N"/>
    <property type="match status" value="1"/>
</dbReference>
<reference evidence="9" key="1">
    <citation type="submission" date="2022-11" db="UniProtKB">
        <authorList>
            <consortium name="WormBaseParasite"/>
        </authorList>
    </citation>
    <scope>IDENTIFICATION</scope>
</reference>
<dbReference type="GO" id="GO:0070180">
    <property type="term" value="F:large ribosomal subunit rRNA binding"/>
    <property type="evidence" value="ECO:0007669"/>
    <property type="project" value="TreeGrafter"/>
</dbReference>
<evidence type="ECO:0000313" key="8">
    <source>
        <dbReference type="Proteomes" id="UP000887574"/>
    </source>
</evidence>
<evidence type="ECO:0000256" key="3">
    <source>
        <dbReference type="ARBA" id="ARBA00023274"/>
    </source>
</evidence>
<dbReference type="SUPFAM" id="SSF54747">
    <property type="entry name" value="Ribosomal L11/L12e N-terminal domain"/>
    <property type="match status" value="1"/>
</dbReference>
<keyword evidence="2" id="KW-0689">Ribosomal protein</keyword>
<dbReference type="GO" id="GO:0003735">
    <property type="term" value="F:structural constituent of ribosome"/>
    <property type="evidence" value="ECO:0007669"/>
    <property type="project" value="InterPro"/>
</dbReference>
<proteinExistence type="inferred from homology"/>
<dbReference type="InterPro" id="IPR036796">
    <property type="entry name" value="Ribosomal_uL11_N_sf"/>
</dbReference>
<dbReference type="InterPro" id="IPR000911">
    <property type="entry name" value="Ribosomal_uL11"/>
</dbReference>
<dbReference type="HAMAP" id="MF_00736">
    <property type="entry name" value="Ribosomal_uL11"/>
    <property type="match status" value="1"/>
</dbReference>
<dbReference type="AlphaFoldDB" id="A0A915CNA2"/>
<evidence type="ECO:0000256" key="4">
    <source>
        <dbReference type="ARBA" id="ARBA00038782"/>
    </source>
</evidence>
<evidence type="ECO:0000256" key="2">
    <source>
        <dbReference type="ARBA" id="ARBA00022980"/>
    </source>
</evidence>
<dbReference type="InterPro" id="IPR020784">
    <property type="entry name" value="Ribosomal_uL11_N"/>
</dbReference>
<comment type="subunit">
    <text evidence="4">Component of the mitochondrial ribosome large subunit (39S) which comprises a 16S rRNA and about 50 distinct proteins.</text>
</comment>
<dbReference type="PANTHER" id="PTHR11661:SF1">
    <property type="entry name" value="LARGE RIBOSOMAL SUBUNIT PROTEIN UL11M"/>
    <property type="match status" value="1"/>
</dbReference>
<evidence type="ECO:0000259" key="7">
    <source>
        <dbReference type="Pfam" id="PF03946"/>
    </source>
</evidence>
<comment type="similarity">
    <text evidence="1">Belongs to the universal ribosomal protein uL11 family.</text>
</comment>
<dbReference type="SMART" id="SM00649">
    <property type="entry name" value="RL11"/>
    <property type="match status" value="1"/>
</dbReference>
<evidence type="ECO:0000256" key="1">
    <source>
        <dbReference type="ARBA" id="ARBA00010537"/>
    </source>
</evidence>
<feature type="domain" description="Large ribosomal subunit protein uL11 N-terminal" evidence="7">
    <location>
        <begin position="39"/>
        <end position="96"/>
    </location>
</feature>
<name>A0A915CNA2_9BILA</name>
<dbReference type="WBParaSite" id="jg10415">
    <property type="protein sequence ID" value="jg10415"/>
    <property type="gene ID" value="jg10415"/>
</dbReference>
<evidence type="ECO:0000256" key="6">
    <source>
        <dbReference type="ARBA" id="ARBA00041455"/>
    </source>
</evidence>
<dbReference type="GO" id="GO:0005762">
    <property type="term" value="C:mitochondrial large ribosomal subunit"/>
    <property type="evidence" value="ECO:0007669"/>
    <property type="project" value="TreeGrafter"/>
</dbReference>
<organism evidence="8 9">
    <name type="scientific">Ditylenchus dipsaci</name>
    <dbReference type="NCBI Taxonomy" id="166011"/>
    <lineage>
        <taxon>Eukaryota</taxon>
        <taxon>Metazoa</taxon>
        <taxon>Ecdysozoa</taxon>
        <taxon>Nematoda</taxon>
        <taxon>Chromadorea</taxon>
        <taxon>Rhabditida</taxon>
        <taxon>Tylenchina</taxon>
        <taxon>Tylenchomorpha</taxon>
        <taxon>Sphaerularioidea</taxon>
        <taxon>Anguinidae</taxon>
        <taxon>Anguininae</taxon>
        <taxon>Ditylenchus</taxon>
    </lineage>
</organism>
<evidence type="ECO:0000256" key="5">
    <source>
        <dbReference type="ARBA" id="ARBA00040104"/>
    </source>
</evidence>
<accession>A0A915CNA2</accession>